<organism evidence="4 5">
    <name type="scientific">Phlebiopsis gigantea (strain 11061_1 CR5-6)</name>
    <name type="common">White-rot fungus</name>
    <name type="synonym">Peniophora gigantea</name>
    <dbReference type="NCBI Taxonomy" id="745531"/>
    <lineage>
        <taxon>Eukaryota</taxon>
        <taxon>Fungi</taxon>
        <taxon>Dikarya</taxon>
        <taxon>Basidiomycota</taxon>
        <taxon>Agaricomycotina</taxon>
        <taxon>Agaricomycetes</taxon>
        <taxon>Polyporales</taxon>
        <taxon>Phanerochaetaceae</taxon>
        <taxon>Phlebiopsis</taxon>
    </lineage>
</organism>
<dbReference type="InterPro" id="IPR039697">
    <property type="entry name" value="Alcohol_dehydrogenase_Fe"/>
</dbReference>
<dbReference type="Proteomes" id="UP000053257">
    <property type="component" value="Unassembled WGS sequence"/>
</dbReference>
<feature type="domain" description="Fe-containing alcohol dehydrogenase-like C-terminal" evidence="3">
    <location>
        <begin position="194"/>
        <end position="384"/>
    </location>
</feature>
<dbReference type="InterPro" id="IPR001670">
    <property type="entry name" value="ADH_Fe/GldA"/>
</dbReference>
<dbReference type="HOGENOM" id="CLU_007207_0_2_1"/>
<name>A0A0C3S9N7_PHLG1</name>
<dbReference type="PROSITE" id="PS00060">
    <property type="entry name" value="ADH_IRON_2"/>
    <property type="match status" value="1"/>
</dbReference>
<dbReference type="InterPro" id="IPR018211">
    <property type="entry name" value="ADH_Fe_CS"/>
</dbReference>
<dbReference type="PANTHER" id="PTHR11496:SF97">
    <property type="entry name" value="ALCOHOL DEHYDROGENASE IRON-TYPE_GLYCEROL DEHYDROGENASE GLDA DOMAIN-CONTAINING PROTEIN"/>
    <property type="match status" value="1"/>
</dbReference>
<dbReference type="OrthoDB" id="3360544at2759"/>
<dbReference type="AlphaFoldDB" id="A0A0C3S9N7"/>
<dbReference type="CDD" id="cd08192">
    <property type="entry name" value="MAR-like"/>
    <property type="match status" value="1"/>
</dbReference>
<dbReference type="STRING" id="745531.A0A0C3S9N7"/>
<dbReference type="GO" id="GO:0004022">
    <property type="term" value="F:alcohol dehydrogenase (NAD+) activity"/>
    <property type="evidence" value="ECO:0007669"/>
    <property type="project" value="TreeGrafter"/>
</dbReference>
<dbReference type="Gene3D" id="1.20.1090.10">
    <property type="entry name" value="Dehydroquinate synthase-like - alpha domain"/>
    <property type="match status" value="1"/>
</dbReference>
<keyword evidence="1" id="KW-0560">Oxidoreductase</keyword>
<dbReference type="Pfam" id="PF25137">
    <property type="entry name" value="ADH_Fe_C"/>
    <property type="match status" value="1"/>
</dbReference>
<dbReference type="Gene3D" id="3.40.50.1970">
    <property type="match status" value="1"/>
</dbReference>
<dbReference type="EMBL" id="KN840479">
    <property type="protein sequence ID" value="KIP08472.1"/>
    <property type="molecule type" value="Genomic_DNA"/>
</dbReference>
<evidence type="ECO:0000256" key="1">
    <source>
        <dbReference type="ARBA" id="ARBA00023002"/>
    </source>
</evidence>
<evidence type="ECO:0000313" key="4">
    <source>
        <dbReference type="EMBL" id="KIP08472.1"/>
    </source>
</evidence>
<gene>
    <name evidence="4" type="ORF">PHLGIDRAFT_29540</name>
</gene>
<evidence type="ECO:0000259" key="2">
    <source>
        <dbReference type="Pfam" id="PF00465"/>
    </source>
</evidence>
<accession>A0A0C3S9N7</accession>
<dbReference type="GO" id="GO:0005739">
    <property type="term" value="C:mitochondrion"/>
    <property type="evidence" value="ECO:0007669"/>
    <property type="project" value="TreeGrafter"/>
</dbReference>
<dbReference type="SUPFAM" id="SSF56796">
    <property type="entry name" value="Dehydroquinate synthase-like"/>
    <property type="match status" value="1"/>
</dbReference>
<dbReference type="Pfam" id="PF00465">
    <property type="entry name" value="Fe-ADH"/>
    <property type="match status" value="1"/>
</dbReference>
<reference evidence="4 5" key="1">
    <citation type="journal article" date="2014" name="PLoS Genet.">
        <title>Analysis of the Phlebiopsis gigantea genome, transcriptome and secretome provides insight into its pioneer colonization strategies of wood.</title>
        <authorList>
            <person name="Hori C."/>
            <person name="Ishida T."/>
            <person name="Igarashi K."/>
            <person name="Samejima M."/>
            <person name="Suzuki H."/>
            <person name="Master E."/>
            <person name="Ferreira P."/>
            <person name="Ruiz-Duenas F.J."/>
            <person name="Held B."/>
            <person name="Canessa P."/>
            <person name="Larrondo L.F."/>
            <person name="Schmoll M."/>
            <person name="Druzhinina I.S."/>
            <person name="Kubicek C.P."/>
            <person name="Gaskell J.A."/>
            <person name="Kersten P."/>
            <person name="St John F."/>
            <person name="Glasner J."/>
            <person name="Sabat G."/>
            <person name="Splinter BonDurant S."/>
            <person name="Syed K."/>
            <person name="Yadav J."/>
            <person name="Mgbeahuruike A.C."/>
            <person name="Kovalchuk A."/>
            <person name="Asiegbu F.O."/>
            <person name="Lackner G."/>
            <person name="Hoffmeister D."/>
            <person name="Rencoret J."/>
            <person name="Gutierrez A."/>
            <person name="Sun H."/>
            <person name="Lindquist E."/>
            <person name="Barry K."/>
            <person name="Riley R."/>
            <person name="Grigoriev I.V."/>
            <person name="Henrissat B."/>
            <person name="Kues U."/>
            <person name="Berka R.M."/>
            <person name="Martinez A.T."/>
            <person name="Covert S.F."/>
            <person name="Blanchette R.A."/>
            <person name="Cullen D."/>
        </authorList>
    </citation>
    <scope>NUCLEOTIDE SEQUENCE [LARGE SCALE GENOMIC DNA]</scope>
    <source>
        <strain evidence="4 5">11061_1 CR5-6</strain>
    </source>
</reference>
<feature type="domain" description="Alcohol dehydrogenase iron-type/glycerol dehydrogenase GldA" evidence="2">
    <location>
        <begin position="28"/>
        <end position="180"/>
    </location>
</feature>
<protein>
    <submittedName>
        <fullName evidence="4">Uncharacterized protein</fullName>
    </submittedName>
</protein>
<dbReference type="PANTHER" id="PTHR11496">
    <property type="entry name" value="ALCOHOL DEHYDROGENASE"/>
    <property type="match status" value="1"/>
</dbReference>
<evidence type="ECO:0000313" key="5">
    <source>
        <dbReference type="Proteomes" id="UP000053257"/>
    </source>
</evidence>
<evidence type="ECO:0000259" key="3">
    <source>
        <dbReference type="Pfam" id="PF25137"/>
    </source>
</evidence>
<sequence>MSTLDATVYESSSLQGSYAWTDTLKGIQYGPGCLETALPKFLGVLGAKKALIVTSKSLVQKTDVIKRVEAVLVKHDAYGGLFWEIGEHAPVAGIHAAVKLFKEAKADVIVAVGGGSPIDASKAILYYVQQERGGPTPKQIAIPTTLSAAEYTIGAGYTDENGVKTAVSSQELAPAAIILDAQLTLSTPDRLWLSTGIKALDHAVEHLYRPLTPPPMKYLCYAAIQELFKYLPLTKADPQDVAVRQKLQLASWMSLWPKRPERYAALGLSHSIGHKIGAAYGIPHGITSCITLASVVAVMAENASDEDKEWLSDTLFYLRKPSTGSREKDILALSTAIQELIDSLDLKCTLSQYKVPKEDLPQIAEKSLGRPNDPLHPRIVNLLEALY</sequence>
<proteinExistence type="predicted"/>
<dbReference type="InterPro" id="IPR056798">
    <property type="entry name" value="ADH_Fe_C"/>
</dbReference>
<keyword evidence="5" id="KW-1185">Reference proteome</keyword>
<dbReference type="GO" id="GO:0046872">
    <property type="term" value="F:metal ion binding"/>
    <property type="evidence" value="ECO:0007669"/>
    <property type="project" value="InterPro"/>
</dbReference>